<evidence type="ECO:0000259" key="1">
    <source>
        <dbReference type="PROSITE" id="PS51462"/>
    </source>
</evidence>
<dbReference type="GO" id="GO:0044715">
    <property type="term" value="F:8-oxo-dGDP phosphatase activity"/>
    <property type="evidence" value="ECO:0007669"/>
    <property type="project" value="TreeGrafter"/>
</dbReference>
<gene>
    <name evidence="2" type="ORF">GQ26_0050390</name>
</gene>
<proteinExistence type="predicted"/>
<dbReference type="Pfam" id="PF00293">
    <property type="entry name" value="NUDIX"/>
    <property type="match status" value="1"/>
</dbReference>
<dbReference type="SUPFAM" id="SSF55811">
    <property type="entry name" value="Nudix"/>
    <property type="match status" value="1"/>
</dbReference>
<sequence length="324" mass="37175">MAAKTNLQLIQECDNFPYYEDNSEFYERYLSNYHAFKVNGCNAVLGYIPNSVVEKFHWIENDWKVDGETRTVTLMAAPDAEPLVRNEIMSRLLAEAVRRDTFEVLRGWRAEMYPIYAPGGKFLMEMERCASPLFGIVTYGVHMTGYVEDEKEGLKVWVARRSKTKQTFPNMLDNTAAGGMSTGEHPYGCAIREAAEEASIPAEVFGERARSVGVLTYIYVRDERAGGETGLLQPEIEFIYDIRLDAEHAIKPCDTEVEDFRLWTVDEVRQSLKEGEWKPNCAVAIIDFLMRHGVLTPENEPDYLEIMARMHRRLPFPTVKFDLK</sequence>
<dbReference type="EMBL" id="JPOX01000005">
    <property type="protein sequence ID" value="KFX51167.1"/>
    <property type="molecule type" value="Genomic_DNA"/>
</dbReference>
<reference evidence="2" key="1">
    <citation type="journal article" date="2014" name="PLoS Genet.">
        <title>Signature Gene Expression Reveals Novel Clues to the Molecular Mechanisms of Dimorphic Transition in Penicillium marneffei.</title>
        <authorList>
            <person name="Yang E."/>
            <person name="Wang G."/>
            <person name="Cai J."/>
            <person name="Woo P.C."/>
            <person name="Lau S.K."/>
            <person name="Yuen K.-Y."/>
            <person name="Chow W.-N."/>
            <person name="Lin X."/>
        </authorList>
    </citation>
    <scope>NUCLEOTIDE SEQUENCE [LARGE SCALE GENOMIC DNA]</scope>
    <source>
        <strain evidence="2">PM1</strain>
    </source>
</reference>
<dbReference type="eggNOG" id="KOG4313">
    <property type="taxonomic scope" value="Eukaryota"/>
</dbReference>
<dbReference type="PROSITE" id="PS51462">
    <property type="entry name" value="NUDIX"/>
    <property type="match status" value="1"/>
</dbReference>
<dbReference type="HOGENOM" id="CLU_048013_0_0_1"/>
<dbReference type="Gene3D" id="3.90.79.10">
    <property type="entry name" value="Nucleoside Triphosphate Pyrophosphohydrolase"/>
    <property type="match status" value="1"/>
</dbReference>
<dbReference type="Pfam" id="PF15916">
    <property type="entry name" value="DUF4743"/>
    <property type="match status" value="1"/>
</dbReference>
<dbReference type="FunFam" id="3.90.79.10:FF:000019">
    <property type="entry name" value="Thiamin pyrophosphokinase, putative"/>
    <property type="match status" value="1"/>
</dbReference>
<name>A0A093VF52_TALMA</name>
<dbReference type="PANTHER" id="PTHR13622:SF8">
    <property type="entry name" value="THIAMIN PYROPHOSPHOKINASE 1"/>
    <property type="match status" value="1"/>
</dbReference>
<feature type="domain" description="Nudix hydrolase" evidence="1">
    <location>
        <begin position="138"/>
        <end position="285"/>
    </location>
</feature>
<dbReference type="CDD" id="cd03676">
    <property type="entry name" value="NUDIX_Tnr3_like"/>
    <property type="match status" value="1"/>
</dbReference>
<dbReference type="AlphaFoldDB" id="A0A093VF52"/>
<dbReference type="InterPro" id="IPR015797">
    <property type="entry name" value="NUDIX_hydrolase-like_dom_sf"/>
</dbReference>
<accession>A0A093VF52</accession>
<dbReference type="InterPro" id="IPR000086">
    <property type="entry name" value="NUDIX_hydrolase_dom"/>
</dbReference>
<dbReference type="InterPro" id="IPR031804">
    <property type="entry name" value="DUF4743"/>
</dbReference>
<organism evidence="2">
    <name type="scientific">Talaromyces marneffei PM1</name>
    <dbReference type="NCBI Taxonomy" id="1077442"/>
    <lineage>
        <taxon>Eukaryota</taxon>
        <taxon>Fungi</taxon>
        <taxon>Dikarya</taxon>
        <taxon>Ascomycota</taxon>
        <taxon>Pezizomycotina</taxon>
        <taxon>Eurotiomycetes</taxon>
        <taxon>Eurotiomycetidae</taxon>
        <taxon>Eurotiales</taxon>
        <taxon>Trichocomaceae</taxon>
        <taxon>Talaromyces</taxon>
        <taxon>Talaromyces sect. Talaromyces</taxon>
    </lineage>
</organism>
<comment type="caution">
    <text evidence="2">The sequence shown here is derived from an EMBL/GenBank/DDBJ whole genome shotgun (WGS) entry which is preliminary data.</text>
</comment>
<evidence type="ECO:0000313" key="2">
    <source>
        <dbReference type="EMBL" id="KFX51167.1"/>
    </source>
</evidence>
<dbReference type="PANTHER" id="PTHR13622">
    <property type="entry name" value="THIAMIN PYROPHOSPHOKINASE"/>
    <property type="match status" value="1"/>
</dbReference>
<protein>
    <recommendedName>
        <fullName evidence="1">Nudix hydrolase domain-containing protein</fullName>
    </recommendedName>
</protein>